<feature type="domain" description="Ubiquitin-like" evidence="1">
    <location>
        <begin position="85"/>
        <end position="128"/>
    </location>
</feature>
<evidence type="ECO:0000313" key="4">
    <source>
        <dbReference type="RefSeq" id="XP_033580306.1"/>
    </source>
</evidence>
<protein>
    <recommendedName>
        <fullName evidence="1">Ubiquitin-like domain-containing protein</fullName>
    </recommendedName>
</protein>
<dbReference type="AlphaFoldDB" id="A0A6A6YWL9"/>
<keyword evidence="3" id="KW-1185">Reference proteome</keyword>
<reference evidence="2 4" key="1">
    <citation type="journal article" date="2020" name="Stud. Mycol.">
        <title>101 Dothideomycetes genomes: a test case for predicting lifestyles and emergence of pathogens.</title>
        <authorList>
            <person name="Haridas S."/>
            <person name="Albert R."/>
            <person name="Binder M."/>
            <person name="Bloem J."/>
            <person name="Labutti K."/>
            <person name="Salamov A."/>
            <person name="Andreopoulos B."/>
            <person name="Baker S."/>
            <person name="Barry K."/>
            <person name="Bills G."/>
            <person name="Bluhm B."/>
            <person name="Cannon C."/>
            <person name="Castanera R."/>
            <person name="Culley D."/>
            <person name="Daum C."/>
            <person name="Ezra D."/>
            <person name="Gonzalez J."/>
            <person name="Henrissat B."/>
            <person name="Kuo A."/>
            <person name="Liang C."/>
            <person name="Lipzen A."/>
            <person name="Lutzoni F."/>
            <person name="Magnuson J."/>
            <person name="Mondo S."/>
            <person name="Nolan M."/>
            <person name="Ohm R."/>
            <person name="Pangilinan J."/>
            <person name="Park H.-J."/>
            <person name="Ramirez L."/>
            <person name="Alfaro M."/>
            <person name="Sun H."/>
            <person name="Tritt A."/>
            <person name="Yoshinaga Y."/>
            <person name="Zwiers L.-H."/>
            <person name="Turgeon B."/>
            <person name="Goodwin S."/>
            <person name="Spatafora J."/>
            <person name="Crous P."/>
            <person name="Grigoriev I."/>
        </authorList>
    </citation>
    <scope>NUCLEOTIDE SEQUENCE</scope>
    <source>
        <strain evidence="2 4">CBS 304.34</strain>
    </source>
</reference>
<dbReference type="InterPro" id="IPR000626">
    <property type="entry name" value="Ubiquitin-like_dom"/>
</dbReference>
<evidence type="ECO:0000313" key="2">
    <source>
        <dbReference type="EMBL" id="KAF2813342.1"/>
    </source>
</evidence>
<dbReference type="PROSITE" id="PS50053">
    <property type="entry name" value="UBIQUITIN_2"/>
    <property type="match status" value="1"/>
</dbReference>
<reference evidence="4" key="2">
    <citation type="submission" date="2020-04" db="EMBL/GenBank/DDBJ databases">
        <authorList>
            <consortium name="NCBI Genome Project"/>
        </authorList>
    </citation>
    <scope>NUCLEOTIDE SEQUENCE</scope>
    <source>
        <strain evidence="4">CBS 304.34</strain>
    </source>
</reference>
<evidence type="ECO:0000259" key="1">
    <source>
        <dbReference type="PROSITE" id="PS50053"/>
    </source>
</evidence>
<dbReference type="Proteomes" id="UP000504636">
    <property type="component" value="Unplaced"/>
</dbReference>
<evidence type="ECO:0000313" key="3">
    <source>
        <dbReference type="Proteomes" id="UP000504636"/>
    </source>
</evidence>
<name>A0A6A6YWL9_9PEZI</name>
<organism evidence="2">
    <name type="scientific">Mytilinidion resinicola</name>
    <dbReference type="NCBI Taxonomy" id="574789"/>
    <lineage>
        <taxon>Eukaryota</taxon>
        <taxon>Fungi</taxon>
        <taxon>Dikarya</taxon>
        <taxon>Ascomycota</taxon>
        <taxon>Pezizomycotina</taxon>
        <taxon>Dothideomycetes</taxon>
        <taxon>Pleosporomycetidae</taxon>
        <taxon>Mytilinidiales</taxon>
        <taxon>Mytilinidiaceae</taxon>
        <taxon>Mytilinidion</taxon>
    </lineage>
</organism>
<dbReference type="OrthoDB" id="428577at2759"/>
<reference evidence="4" key="3">
    <citation type="submission" date="2025-04" db="UniProtKB">
        <authorList>
            <consortium name="RefSeq"/>
        </authorList>
    </citation>
    <scope>IDENTIFICATION</scope>
    <source>
        <strain evidence="4">CBS 304.34</strain>
    </source>
</reference>
<gene>
    <name evidence="2 4" type="ORF">BDZ99DRAFT_460597</name>
</gene>
<dbReference type="SUPFAM" id="SSF54236">
    <property type="entry name" value="Ubiquitin-like"/>
    <property type="match status" value="1"/>
</dbReference>
<dbReference type="InterPro" id="IPR029071">
    <property type="entry name" value="Ubiquitin-like_domsf"/>
</dbReference>
<sequence length="181" mass="20826">MQILVKRLGDIPPITYEIDPNATMDNLMTQIKIMERGDTPLTWYGFTEESTPTIHLVLRIGGWGSALITQTWDRKSFPAYGVGREKTVRHLKGMICEKTGLRPERQHLTFKGKEVGDEQTLAELGVRSYEVFRLSRVEDWPRDFGDSWIRSLIPHTTFLDGVLQKQFPKHAALLSRFPLRS</sequence>
<accession>A0A6A6YWL9</accession>
<proteinExistence type="predicted"/>
<dbReference type="Gene3D" id="3.10.20.90">
    <property type="entry name" value="Phosphatidylinositol 3-kinase Catalytic Subunit, Chain A, domain 1"/>
    <property type="match status" value="1"/>
</dbReference>
<dbReference type="EMBL" id="MU003696">
    <property type="protein sequence ID" value="KAF2813342.1"/>
    <property type="molecule type" value="Genomic_DNA"/>
</dbReference>
<dbReference type="CDD" id="cd17039">
    <property type="entry name" value="Ubl_ubiquitin_like"/>
    <property type="match status" value="1"/>
</dbReference>
<dbReference type="RefSeq" id="XP_033580306.1">
    <property type="nucleotide sequence ID" value="XM_033719420.1"/>
</dbReference>
<dbReference type="GeneID" id="54460313"/>
<dbReference type="Pfam" id="PF00240">
    <property type="entry name" value="ubiquitin"/>
    <property type="match status" value="1"/>
</dbReference>